<keyword evidence="4" id="KW-0547">Nucleotide-binding</keyword>
<name>A0A2N8KK43_9BURK</name>
<dbReference type="Proteomes" id="UP000235994">
    <property type="component" value="Unassembled WGS sequence"/>
</dbReference>
<evidence type="ECO:0000256" key="2">
    <source>
        <dbReference type="SAM" id="MobiDB-lite"/>
    </source>
</evidence>
<dbReference type="PRINTS" id="PR00507">
    <property type="entry name" value="N12N6MTFRASE"/>
</dbReference>
<keyword evidence="4" id="KW-0067">ATP-binding</keyword>
<dbReference type="PANTHER" id="PTHR41313:SF1">
    <property type="entry name" value="DNA METHYLASE ADENINE-SPECIFIC DOMAIN-CONTAINING PROTEIN"/>
    <property type="match status" value="1"/>
</dbReference>
<dbReference type="SMART" id="SM00487">
    <property type="entry name" value="DEXDc"/>
    <property type="match status" value="1"/>
</dbReference>
<dbReference type="InterPro" id="IPR029063">
    <property type="entry name" value="SAM-dependent_MTases_sf"/>
</dbReference>
<dbReference type="SUPFAM" id="SSF53335">
    <property type="entry name" value="S-adenosyl-L-methionine-dependent methyltransferases"/>
    <property type="match status" value="1"/>
</dbReference>
<accession>A0A2N8KK43</accession>
<evidence type="ECO:0000259" key="3">
    <source>
        <dbReference type="SMART" id="SM00487"/>
    </source>
</evidence>
<evidence type="ECO:0000256" key="1">
    <source>
        <dbReference type="SAM" id="Coils"/>
    </source>
</evidence>
<dbReference type="InterPro" id="IPR052933">
    <property type="entry name" value="DNA_Protect_Modify"/>
</dbReference>
<gene>
    <name evidence="4" type="ORF">C1I89_06035</name>
</gene>
<dbReference type="SUPFAM" id="SSF52540">
    <property type="entry name" value="P-loop containing nucleoside triphosphate hydrolases"/>
    <property type="match status" value="2"/>
</dbReference>
<organism evidence="4 5">
    <name type="scientific">Achromobacter pulmonis</name>
    <dbReference type="NCBI Taxonomy" id="1389932"/>
    <lineage>
        <taxon>Bacteria</taxon>
        <taxon>Pseudomonadati</taxon>
        <taxon>Pseudomonadota</taxon>
        <taxon>Betaproteobacteria</taxon>
        <taxon>Burkholderiales</taxon>
        <taxon>Alcaligenaceae</taxon>
        <taxon>Achromobacter</taxon>
    </lineage>
</organism>
<dbReference type="Gene3D" id="3.40.50.300">
    <property type="entry name" value="P-loop containing nucleotide triphosphate hydrolases"/>
    <property type="match status" value="2"/>
</dbReference>
<keyword evidence="4" id="KW-0378">Hydrolase</keyword>
<keyword evidence="1" id="KW-0175">Coiled coil</keyword>
<keyword evidence="5" id="KW-1185">Reference proteome</keyword>
<protein>
    <submittedName>
        <fullName evidence="4">DEAD/DEAH box helicase</fullName>
    </submittedName>
</protein>
<dbReference type="EMBL" id="POQS01000002">
    <property type="protein sequence ID" value="PND33822.1"/>
    <property type="molecule type" value="Genomic_DNA"/>
</dbReference>
<dbReference type="InterPro" id="IPR014001">
    <property type="entry name" value="Helicase_ATP-bd"/>
</dbReference>
<evidence type="ECO:0000313" key="4">
    <source>
        <dbReference type="EMBL" id="PND33822.1"/>
    </source>
</evidence>
<dbReference type="PANTHER" id="PTHR41313">
    <property type="entry name" value="ADENINE-SPECIFIC METHYLTRANSFERASE"/>
    <property type="match status" value="1"/>
</dbReference>
<feature type="domain" description="Helicase ATP-binding" evidence="3">
    <location>
        <begin position="853"/>
        <end position="1126"/>
    </location>
</feature>
<dbReference type="CDD" id="cd02440">
    <property type="entry name" value="AdoMet_MTases"/>
    <property type="match status" value="1"/>
</dbReference>
<evidence type="ECO:0000313" key="5">
    <source>
        <dbReference type="Proteomes" id="UP000235994"/>
    </source>
</evidence>
<keyword evidence="4" id="KW-0347">Helicase</keyword>
<reference evidence="4 5" key="1">
    <citation type="submission" date="2018-01" db="EMBL/GenBank/DDBJ databases">
        <title>The draft genome of an aniline degradation strain ANB-1.</title>
        <authorList>
            <person name="Zhang L."/>
            <person name="Jiang J."/>
        </authorList>
    </citation>
    <scope>NUCLEOTIDE SEQUENCE [LARGE SCALE GENOMIC DNA]</scope>
    <source>
        <strain evidence="4 5">ANB-1</strain>
    </source>
</reference>
<feature type="region of interest" description="Disordered" evidence="2">
    <location>
        <begin position="1"/>
        <end position="70"/>
    </location>
</feature>
<proteinExistence type="predicted"/>
<feature type="region of interest" description="Disordered" evidence="2">
    <location>
        <begin position="1658"/>
        <end position="1677"/>
    </location>
</feature>
<comment type="caution">
    <text evidence="4">The sequence shown here is derived from an EMBL/GenBank/DDBJ whole genome shotgun (WGS) entry which is preliminary data.</text>
</comment>
<dbReference type="GO" id="GO:0004386">
    <property type="term" value="F:helicase activity"/>
    <property type="evidence" value="ECO:0007669"/>
    <property type="project" value="UniProtKB-KW"/>
</dbReference>
<dbReference type="InterPro" id="IPR027417">
    <property type="entry name" value="P-loop_NTPase"/>
</dbReference>
<dbReference type="Gene3D" id="3.40.50.150">
    <property type="entry name" value="Vaccinia Virus protein VP39"/>
    <property type="match status" value="1"/>
</dbReference>
<feature type="coiled-coil region" evidence="1">
    <location>
        <begin position="988"/>
        <end position="1022"/>
    </location>
</feature>
<dbReference type="RefSeq" id="WP_102771903.1">
    <property type="nucleotide sequence ID" value="NZ_POQS01000002.1"/>
</dbReference>
<sequence>MARTTAPSMWLPGFDPDSPEPPEPSPETDLFSPLPTPQAAETAAPLVLGPDAEPEPESERKPPTAVAPASWRVIDGAKRDAARTVWPTLDRQHLAGLAGAVTKYEANVVAIQTLQGLEADQRPADAAERRALLRFTGWGGIPAAFNLEGADPSWRQRAESLQVLLPAGDYTSARASVNNSHYTEIHVIEAMWRAIEHFGFTGGRVLEPAAGVGHFIGAMPRTLAERSTVTAVEIDQVAGRLLEALYAPHGVDVRVAPFEKLALPENWFDLAIGNVPFGNYPVADASHKPYARFRIHNYFLGRALDLVRPGGLVCFITSTGTMEARDDAVREHLASQAELLGAIRLPMGAFAGIASTDVQTDILFLRKRHSGEAVGGEWLNRTMVPEGLLHPRCAQKYLQINAWYAARPQFCVGRVTQESNGYEEIPTVVFEGDLEPALAERVALLPTGVYQPAKPRALAPARSVVPAEPGARPGSYRLHEGRVHRVERGEMVDVHDGLNATQRARITGMCAIRDHARSLLDAQLAQDADEGLGHLRAMLNGSYDAYVRRYGCLTTRANALAFRRDPDYPLLLSLEHYDEETDTARKAALFTQRTLRRVSAPAAVGEPTEALAASVQWRGRVDPAYMAQLLSAPEEEVLAALSEAGQIFLDPADDAWTTADAYLTGNVKEKLKQAELSGEVFRRNVEALQRVQPEDLPPASIEPRLGAVWIPAGDVEGFIHEVLELKDCTVSYSAEAGAWSVQYPDWSARQNVKVTQEWGTRRMNAVELVQAALNVQVPTVRDPLPDSDRYVVNPAETLAAREKLGALKERFAAWAFEETGRRERLCRIYNDLFNATRPRRFDGSHLKLPGFSRCFTLHPHQLDSVWRIVQTGNVGLFHVVGAGKTAVCVIASMEMRRLGFLTKPCHVVPNHMLAQYTAEFVRLYPQASVLMASKEDLEGDRRRELVSRIATGDWDAVVITHSSFERIRMSPQFTEDHIEEVIHEIEMAIRAEQSNDKSNRIIKQLETQKKTWKVRLEKLQADAKKDDLLTWEQLGVDGLFVDEAHLHKNLFRFTKMTRVAGLPLTNSQRAFDLYLKTRYTMQLHGGAQRGVVFATATPVANTMAEIHTMQRYLQPRRLAELGLQQFDAWAATFGESVTALEIAPDGSGYRMHTRFARFINVPELMAIFGEVADIRTAEMLNLPVPKLRGGKPRTVACPASPALKAYVQTLVRRAEAIRNGTVKPTEDNMLAVTNDGRAAALDFRLIAPTARFDPDGKVAACAREVLAIWRRTADFRGAQLVFCDLSSPKGGKAFSVYEDLKQRLMEAGIPEREIAFIHDAETDAQKATLFKAVREGRVRVLLGSTGKMGVGTNVQTRLVALHHLDAPWRPCDVEQREGRILRQGNECEEVEIFRYVTEGSFDSYMWQTLETKARFIAQVMSGDKGLRSIEDVELATLSYAEVKALASGNPLVIEKAGVDAEVAKLSTLFSVWRNQRWSNETEVGNLPMTIEAVERRVALHVQDQGRLEPQTAEHVAIELRGRRLAGPEAVGDALRDLVKAAKAELQSDAYRVERLVGRCGGFNLGVCGQRGGDVPALYLEGACRYDAEPYQTAPGLVNALLATLASVGEQQAKAADQLAVKRKRLEDLQLELARPFEHERKLTELLVRQRELLKQLELDKDEAGTSRTDTDAERQAA</sequence>